<keyword evidence="3" id="KW-0378">Hydrolase</keyword>
<feature type="non-terminal residue" evidence="6">
    <location>
        <position position="393"/>
    </location>
</feature>
<dbReference type="GO" id="GO:0005730">
    <property type="term" value="C:nucleolus"/>
    <property type="evidence" value="ECO:0007669"/>
    <property type="project" value="UniProtKB-SubCell"/>
</dbReference>
<proteinExistence type="inferred from homology"/>
<dbReference type="PANTHER" id="PTHR11089:SF9">
    <property type="entry name" value="NUCLEOLAR GTP-BINDING PROTEIN 2"/>
    <property type="match status" value="1"/>
</dbReference>
<dbReference type="InterPro" id="IPR050755">
    <property type="entry name" value="TRAFAC_YlqF/YawG_RiboMat"/>
</dbReference>
<evidence type="ECO:0000256" key="2">
    <source>
        <dbReference type="ARBA" id="ARBA00023134"/>
    </source>
</evidence>
<sequence>MAKQKEKKVNVSGKPKHSLDANRSDGGKNGSKRSAATVRRLKMYNTRPKRNSGGKILKHDLQSKELPDTRIQPNRQWFGNTRVVDQKKLEVCREEIQNHMSSGYHVIVNSKSVPWSLVNDHQKQARVHLLDTQPFENTFGPKSKRKRPKLMAADYDSLVKKADGSQDAFEQKHVANASAEGNEEDGLRDLVRHTMFEKGQSKRIWGELYKVVDSSDVVVQKQARVHLLDTQPFENTFGPKSKRKRPKLMAADYDSLVKKADGSQDAFEQKHVANASAEGNEEDGLRDLVRHTMFEKGQSKRIWGELYKVVDSSDVVVQVLDGRDPLGTRCYHLEKHLKEHCKHKNLIFLLNKCDLIPAWATKGWLRVLSKEYPTLAFHASIKKSFGKVPLLVH</sequence>
<evidence type="ECO:0000259" key="5">
    <source>
        <dbReference type="Pfam" id="PF08153"/>
    </source>
</evidence>
<evidence type="ECO:0000256" key="4">
    <source>
        <dbReference type="SAM" id="MobiDB-lite"/>
    </source>
</evidence>
<comment type="caution">
    <text evidence="6">The sequence shown here is derived from an EMBL/GenBank/DDBJ whole genome shotgun (WGS) entry which is preliminary data.</text>
</comment>
<dbReference type="InterPro" id="IPR027417">
    <property type="entry name" value="P-loop_NTPase"/>
</dbReference>
<dbReference type="Gene3D" id="3.40.50.300">
    <property type="entry name" value="P-loop containing nucleotide triphosphate hydrolases"/>
    <property type="match status" value="1"/>
</dbReference>
<dbReference type="SUPFAM" id="SSF52540">
    <property type="entry name" value="P-loop containing nucleoside triphosphate hydrolases"/>
    <property type="match status" value="1"/>
</dbReference>
<reference evidence="6 7" key="1">
    <citation type="journal article" date="2018" name="Sci. Data">
        <title>The draft genome sequence of cork oak.</title>
        <authorList>
            <person name="Ramos A.M."/>
            <person name="Usie A."/>
            <person name="Barbosa P."/>
            <person name="Barros P.M."/>
            <person name="Capote T."/>
            <person name="Chaves I."/>
            <person name="Simoes F."/>
            <person name="Abreu I."/>
            <person name="Carrasquinho I."/>
            <person name="Faro C."/>
            <person name="Guimaraes J.B."/>
            <person name="Mendonca D."/>
            <person name="Nobrega F."/>
            <person name="Rodrigues L."/>
            <person name="Saibo N.J.M."/>
            <person name="Varela M.C."/>
            <person name="Egas C."/>
            <person name="Matos J."/>
            <person name="Miguel C.M."/>
            <person name="Oliveira M.M."/>
            <person name="Ricardo C.P."/>
            <person name="Goncalves S."/>
        </authorList>
    </citation>
    <scope>NUCLEOTIDE SEQUENCE [LARGE SCALE GENOMIC DNA]</scope>
    <source>
        <strain evidence="7">cv. HL8</strain>
    </source>
</reference>
<dbReference type="GO" id="GO:0016787">
    <property type="term" value="F:hydrolase activity"/>
    <property type="evidence" value="ECO:0007669"/>
    <property type="project" value="UniProtKB-KW"/>
</dbReference>
<gene>
    <name evidence="6" type="primary">NUG2_1</name>
    <name evidence="6" type="ORF">CFP56_038099</name>
</gene>
<comment type="subcellular location">
    <subcellularLocation>
        <location evidence="3">Nucleus</location>
        <location evidence="3">Nucleolus</location>
    </subcellularLocation>
</comment>
<protein>
    <recommendedName>
        <fullName evidence="3">Nuclear/nucleolar GTPase 2</fullName>
    </recommendedName>
</protein>
<dbReference type="PANTHER" id="PTHR11089">
    <property type="entry name" value="GTP-BINDING PROTEIN-RELATED"/>
    <property type="match status" value="1"/>
</dbReference>
<keyword evidence="1 3" id="KW-0547">Nucleotide-binding</keyword>
<accession>A0AAW0J325</accession>
<comment type="function">
    <text evidence="3">GTPase involved in pre-60S ribosomal subunit maturation.</text>
</comment>
<dbReference type="AlphaFoldDB" id="A0AAW0J325"/>
<comment type="similarity">
    <text evidence="3">Belongs to the TRAFAC class YlqF/YawG GTPase family. RsgA subfamily.</text>
</comment>
<feature type="compositionally biased region" description="Basic and acidic residues" evidence="4">
    <location>
        <begin position="17"/>
        <end position="26"/>
    </location>
</feature>
<name>A0AAW0J325_QUESU</name>
<keyword evidence="7" id="KW-1185">Reference proteome</keyword>
<evidence type="ECO:0000256" key="1">
    <source>
        <dbReference type="ARBA" id="ARBA00022741"/>
    </source>
</evidence>
<dbReference type="InterPro" id="IPR012971">
    <property type="entry name" value="NOG2_N_dom"/>
</dbReference>
<keyword evidence="2 3" id="KW-0342">GTP-binding</keyword>
<feature type="region of interest" description="Disordered" evidence="4">
    <location>
        <begin position="1"/>
        <end position="58"/>
    </location>
</feature>
<evidence type="ECO:0000256" key="3">
    <source>
        <dbReference type="RuleBase" id="RU364023"/>
    </source>
</evidence>
<dbReference type="Proteomes" id="UP000237347">
    <property type="component" value="Unassembled WGS sequence"/>
</dbReference>
<dbReference type="EMBL" id="PKMF04000714">
    <property type="protein sequence ID" value="KAK7821112.1"/>
    <property type="molecule type" value="Genomic_DNA"/>
</dbReference>
<feature type="compositionally biased region" description="Basic residues" evidence="4">
    <location>
        <begin position="39"/>
        <end position="52"/>
    </location>
</feature>
<feature type="domain" description="Nucleolar GTP-binding protein 2 N-terminal" evidence="5">
    <location>
        <begin position="221"/>
        <end position="266"/>
    </location>
</feature>
<evidence type="ECO:0000313" key="6">
    <source>
        <dbReference type="EMBL" id="KAK7821112.1"/>
    </source>
</evidence>
<dbReference type="Pfam" id="PF08153">
    <property type="entry name" value="NGP1NT"/>
    <property type="match status" value="2"/>
</dbReference>
<dbReference type="GO" id="GO:0005525">
    <property type="term" value="F:GTP binding"/>
    <property type="evidence" value="ECO:0007669"/>
    <property type="project" value="UniProtKB-KW"/>
</dbReference>
<feature type="domain" description="Nucleolar GTP-binding protein 2 N-terminal" evidence="5">
    <location>
        <begin position="43"/>
        <end position="168"/>
    </location>
</feature>
<evidence type="ECO:0000313" key="7">
    <source>
        <dbReference type="Proteomes" id="UP000237347"/>
    </source>
</evidence>
<organism evidence="6 7">
    <name type="scientific">Quercus suber</name>
    <name type="common">Cork oak</name>
    <dbReference type="NCBI Taxonomy" id="58331"/>
    <lineage>
        <taxon>Eukaryota</taxon>
        <taxon>Viridiplantae</taxon>
        <taxon>Streptophyta</taxon>
        <taxon>Embryophyta</taxon>
        <taxon>Tracheophyta</taxon>
        <taxon>Spermatophyta</taxon>
        <taxon>Magnoliopsida</taxon>
        <taxon>eudicotyledons</taxon>
        <taxon>Gunneridae</taxon>
        <taxon>Pentapetalae</taxon>
        <taxon>rosids</taxon>
        <taxon>fabids</taxon>
        <taxon>Fagales</taxon>
        <taxon>Fagaceae</taxon>
        <taxon>Quercus</taxon>
    </lineage>
</organism>
<keyword evidence="3" id="KW-0539">Nucleus</keyword>